<proteinExistence type="predicted"/>
<feature type="transmembrane region" description="Helical" evidence="6">
    <location>
        <begin position="92"/>
        <end position="116"/>
    </location>
</feature>
<accession>A0A7C3SK30</accession>
<comment type="caution">
    <text evidence="8">The sequence shown here is derived from an EMBL/GenBank/DDBJ whole genome shotgun (WGS) entry which is preliminary data.</text>
</comment>
<organism evidence="8">
    <name type="scientific">Desulfobacca acetoxidans</name>
    <dbReference type="NCBI Taxonomy" id="60893"/>
    <lineage>
        <taxon>Bacteria</taxon>
        <taxon>Pseudomonadati</taxon>
        <taxon>Thermodesulfobacteriota</taxon>
        <taxon>Desulfobaccia</taxon>
        <taxon>Desulfobaccales</taxon>
        <taxon>Desulfobaccaceae</taxon>
        <taxon>Desulfobacca</taxon>
    </lineage>
</organism>
<evidence type="ECO:0000256" key="5">
    <source>
        <dbReference type="ARBA" id="ARBA00023136"/>
    </source>
</evidence>
<evidence type="ECO:0000313" key="8">
    <source>
        <dbReference type="EMBL" id="HGB14307.1"/>
    </source>
</evidence>
<evidence type="ECO:0000256" key="1">
    <source>
        <dbReference type="ARBA" id="ARBA00004651"/>
    </source>
</evidence>
<dbReference type="GO" id="GO:0005886">
    <property type="term" value="C:plasma membrane"/>
    <property type="evidence" value="ECO:0007669"/>
    <property type="project" value="UniProtKB-SubCell"/>
</dbReference>
<dbReference type="InterPro" id="IPR018076">
    <property type="entry name" value="T2SS_GspF_dom"/>
</dbReference>
<dbReference type="PANTHER" id="PTHR35007:SF2">
    <property type="entry name" value="PILUS ASSEMBLE PROTEIN"/>
    <property type="match status" value="1"/>
</dbReference>
<feature type="transmembrane region" description="Helical" evidence="6">
    <location>
        <begin position="6"/>
        <end position="24"/>
    </location>
</feature>
<keyword evidence="2" id="KW-1003">Cell membrane</keyword>
<evidence type="ECO:0000256" key="3">
    <source>
        <dbReference type="ARBA" id="ARBA00022692"/>
    </source>
</evidence>
<reference evidence="8" key="1">
    <citation type="journal article" date="2020" name="mSystems">
        <title>Genome- and Community-Level Interaction Insights into Carbon Utilization and Element Cycling Functions of Hydrothermarchaeota in Hydrothermal Sediment.</title>
        <authorList>
            <person name="Zhou Z."/>
            <person name="Liu Y."/>
            <person name="Xu W."/>
            <person name="Pan J."/>
            <person name="Luo Z.H."/>
            <person name="Li M."/>
        </authorList>
    </citation>
    <scope>NUCLEOTIDE SEQUENCE [LARGE SCALE GENOMIC DNA]</scope>
    <source>
        <strain evidence="8">SpSt-776</strain>
    </source>
</reference>
<sequence length="303" mass="33077">MGFYAVFFGVCVAGMVLFLGLFGWRSGSRARQRLKAQNKSEIILPREEKPTEFLPPALVEKFEAKLGLGKGSSKVRELKKILLRAGIFNEKAVHFFSGAKLGLALGLPILAMPLLLGKTIPAPLKTPVLLGLVMAGYFLPTLILNRLVEARQKKIRGGLPDALDLLVVCIEAGQGLNAAIKRVAEDLKLSNPALSQELALVNLEINAGLERETALRNLAERTGVEEVASLCSMLIQSDRFGTSMGQALKVQSEMLRTTRRQKLEELAAKTPVKLVFPLLLFIFPALMVVIIGPAAIRIMENLK</sequence>
<evidence type="ECO:0000259" key="7">
    <source>
        <dbReference type="Pfam" id="PF00482"/>
    </source>
</evidence>
<dbReference type="Pfam" id="PF00482">
    <property type="entry name" value="T2SSF"/>
    <property type="match status" value="1"/>
</dbReference>
<feature type="domain" description="Type II secretion system protein GspF" evidence="7">
    <location>
        <begin position="163"/>
        <end position="291"/>
    </location>
</feature>
<dbReference type="PANTHER" id="PTHR35007">
    <property type="entry name" value="INTEGRAL MEMBRANE PROTEIN-RELATED"/>
    <property type="match status" value="1"/>
</dbReference>
<keyword evidence="5 6" id="KW-0472">Membrane</keyword>
<evidence type="ECO:0000256" key="2">
    <source>
        <dbReference type="ARBA" id="ARBA00022475"/>
    </source>
</evidence>
<dbReference type="AlphaFoldDB" id="A0A7C3SK30"/>
<keyword evidence="4 6" id="KW-1133">Transmembrane helix</keyword>
<comment type="subcellular location">
    <subcellularLocation>
        <location evidence="1">Cell membrane</location>
        <topology evidence="1">Multi-pass membrane protein</topology>
    </subcellularLocation>
</comment>
<keyword evidence="3 6" id="KW-0812">Transmembrane</keyword>
<dbReference type="EMBL" id="DTHB01000027">
    <property type="protein sequence ID" value="HGB14307.1"/>
    <property type="molecule type" value="Genomic_DNA"/>
</dbReference>
<gene>
    <name evidence="8" type="ORF">ENV62_03585</name>
</gene>
<feature type="transmembrane region" description="Helical" evidence="6">
    <location>
        <begin position="274"/>
        <end position="296"/>
    </location>
</feature>
<feature type="transmembrane region" description="Helical" evidence="6">
    <location>
        <begin position="128"/>
        <end position="148"/>
    </location>
</feature>
<protein>
    <submittedName>
        <fullName evidence="8">Type II secretion system F family protein</fullName>
    </submittedName>
</protein>
<evidence type="ECO:0000256" key="4">
    <source>
        <dbReference type="ARBA" id="ARBA00022989"/>
    </source>
</evidence>
<evidence type="ECO:0000256" key="6">
    <source>
        <dbReference type="SAM" id="Phobius"/>
    </source>
</evidence>
<name>A0A7C3SK30_9BACT</name>